<evidence type="ECO:0000313" key="15">
    <source>
        <dbReference type="EMBL" id="AMO24127.1"/>
    </source>
</evidence>
<dbReference type="SUPFAM" id="SSF55781">
    <property type="entry name" value="GAF domain-like"/>
    <property type="match status" value="1"/>
</dbReference>
<dbReference type="Gene3D" id="3.30.450.40">
    <property type="match status" value="1"/>
</dbReference>
<dbReference type="Pfam" id="PF13493">
    <property type="entry name" value="DUF4118"/>
    <property type="match status" value="1"/>
</dbReference>
<feature type="transmembrane region" description="Helical" evidence="13">
    <location>
        <begin position="60"/>
        <end position="77"/>
    </location>
</feature>
<dbReference type="Proteomes" id="UP000070433">
    <property type="component" value="Chromosome"/>
</dbReference>
<dbReference type="Gene3D" id="1.10.287.130">
    <property type="match status" value="1"/>
</dbReference>
<evidence type="ECO:0000256" key="5">
    <source>
        <dbReference type="ARBA" id="ARBA00022679"/>
    </source>
</evidence>
<keyword evidence="10 13" id="KW-1133">Transmembrane helix</keyword>
<dbReference type="PATRIC" id="fig|94132.3.peg.3335"/>
<dbReference type="EC" id="2.7.13.3" evidence="3"/>
<keyword evidence="16" id="KW-1185">Reference proteome</keyword>
<dbReference type="SMART" id="SM00387">
    <property type="entry name" value="HATPase_c"/>
    <property type="match status" value="1"/>
</dbReference>
<dbReference type="InterPro" id="IPR005467">
    <property type="entry name" value="His_kinase_dom"/>
</dbReference>
<keyword evidence="6 13" id="KW-0812">Transmembrane</keyword>
<evidence type="ECO:0000256" key="7">
    <source>
        <dbReference type="ARBA" id="ARBA00022741"/>
    </source>
</evidence>
<evidence type="ECO:0000256" key="10">
    <source>
        <dbReference type="ARBA" id="ARBA00022989"/>
    </source>
</evidence>
<keyword evidence="9" id="KW-0067">ATP-binding</keyword>
<dbReference type="CDD" id="cd00082">
    <property type="entry name" value="HisKA"/>
    <property type="match status" value="1"/>
</dbReference>
<gene>
    <name evidence="15" type="ORF">UC35_16350</name>
</gene>
<accession>A0A127JVV5</accession>
<comment type="catalytic activity">
    <reaction evidence="1">
        <text>ATP + protein L-histidine = ADP + protein N-phospho-L-histidine.</text>
        <dbReference type="EC" id="2.7.13.3"/>
    </reaction>
</comment>
<keyword evidence="5" id="KW-0808">Transferase</keyword>
<dbReference type="PROSITE" id="PS51257">
    <property type="entry name" value="PROKAR_LIPOPROTEIN"/>
    <property type="match status" value="1"/>
</dbReference>
<evidence type="ECO:0000256" key="2">
    <source>
        <dbReference type="ARBA" id="ARBA00004141"/>
    </source>
</evidence>
<dbReference type="PRINTS" id="PR00344">
    <property type="entry name" value="BCTRLSENSOR"/>
</dbReference>
<evidence type="ECO:0000256" key="8">
    <source>
        <dbReference type="ARBA" id="ARBA00022777"/>
    </source>
</evidence>
<dbReference type="InterPro" id="IPR025201">
    <property type="entry name" value="KdpD_TM"/>
</dbReference>
<feature type="transmembrane region" description="Helical" evidence="13">
    <location>
        <begin position="12"/>
        <end position="31"/>
    </location>
</feature>
<keyword evidence="4" id="KW-0597">Phosphoprotein</keyword>
<dbReference type="PROSITE" id="PS50109">
    <property type="entry name" value="HIS_KIN"/>
    <property type="match status" value="1"/>
</dbReference>
<dbReference type="Pfam" id="PF02518">
    <property type="entry name" value="HATPase_c"/>
    <property type="match status" value="1"/>
</dbReference>
<dbReference type="SMART" id="SM00388">
    <property type="entry name" value="HisKA"/>
    <property type="match status" value="1"/>
</dbReference>
<evidence type="ECO:0000256" key="9">
    <source>
        <dbReference type="ARBA" id="ARBA00022840"/>
    </source>
</evidence>
<evidence type="ECO:0000256" key="13">
    <source>
        <dbReference type="SAM" id="Phobius"/>
    </source>
</evidence>
<keyword evidence="7" id="KW-0547">Nucleotide-binding</keyword>
<protein>
    <recommendedName>
        <fullName evidence="3">histidine kinase</fullName>
        <ecNumber evidence="3">2.7.13.3</ecNumber>
    </recommendedName>
</protein>
<dbReference type="SUPFAM" id="SSF47384">
    <property type="entry name" value="Homodimeric domain of signal transducing histidine kinase"/>
    <property type="match status" value="1"/>
</dbReference>
<keyword evidence="12 13" id="KW-0472">Membrane</keyword>
<evidence type="ECO:0000256" key="6">
    <source>
        <dbReference type="ARBA" id="ARBA00022692"/>
    </source>
</evidence>
<dbReference type="GO" id="GO:0005886">
    <property type="term" value="C:plasma membrane"/>
    <property type="evidence" value="ECO:0007669"/>
    <property type="project" value="TreeGrafter"/>
</dbReference>
<evidence type="ECO:0000256" key="4">
    <source>
        <dbReference type="ARBA" id="ARBA00022553"/>
    </source>
</evidence>
<keyword evidence="11" id="KW-0902">Two-component regulatory system</keyword>
<feature type="domain" description="Histidine kinase" evidence="14">
    <location>
        <begin position="280"/>
        <end position="491"/>
    </location>
</feature>
<sequence>MRGMRSRPRPKLAYLEAMGAAALATLACFALDGYMSVAGLTMVYLVASVACAFRLGRLPAVVAAVSCVSALNYFFIPPRHTFRVEGAEYWWILAVLLALSLVLNNLVAHLRERQDRAEQGELRAAQLHELSEALAACESIEAMARRAADWLCASLGKPAAVFLLMDDGRLQHWGVPETEPGFHEASVRWSLEHGRPLGRGCDDWRDLPLWCAPFARRGAKGAVQVLLAGRDSPDGETLQHWMALAGQVGLRIERERAASAARSAQESARAEAARNTLLASLSHDLRTPLAGIEGTASTLRAQSESLAPSQRERLLSNIENEARDLTLMADNILQMARLSQPHLQLRMEWESVEEVLGAAAARMRRRWDGTRIQLRVAPGLPPVKAEASLLAQAIANLVDNAVRHSGGEPLVIVTAGRSREGVFVAVRDHGQGLPETDADAIFDRYAKAGKSAGAGLGLAICKLVVQAHGGRIAARRCEPGSEFRIDLPAAQLPQELERG</sequence>
<evidence type="ECO:0000256" key="12">
    <source>
        <dbReference type="ARBA" id="ARBA00023136"/>
    </source>
</evidence>
<dbReference type="Gene3D" id="1.20.120.620">
    <property type="entry name" value="Backbone structure of the membrane domain of e. Coli histidine kinase receptor kdpd"/>
    <property type="match status" value="1"/>
</dbReference>
<keyword evidence="8" id="KW-0418">Kinase</keyword>
<dbReference type="EMBL" id="CP010951">
    <property type="protein sequence ID" value="AMO24127.1"/>
    <property type="molecule type" value="Genomic_DNA"/>
</dbReference>
<organism evidence="15 16">
    <name type="scientific">Ramlibacter tataouinensis</name>
    <dbReference type="NCBI Taxonomy" id="94132"/>
    <lineage>
        <taxon>Bacteria</taxon>
        <taxon>Pseudomonadati</taxon>
        <taxon>Pseudomonadota</taxon>
        <taxon>Betaproteobacteria</taxon>
        <taxon>Burkholderiales</taxon>
        <taxon>Comamonadaceae</taxon>
        <taxon>Ramlibacter</taxon>
    </lineage>
</organism>
<evidence type="ECO:0000313" key="16">
    <source>
        <dbReference type="Proteomes" id="UP000070433"/>
    </source>
</evidence>
<evidence type="ECO:0000256" key="11">
    <source>
        <dbReference type="ARBA" id="ARBA00023012"/>
    </source>
</evidence>
<dbReference type="InterPro" id="IPR004358">
    <property type="entry name" value="Sig_transdc_His_kin-like_C"/>
</dbReference>
<dbReference type="InterPro" id="IPR052023">
    <property type="entry name" value="Histidine_kinase_KdpD"/>
</dbReference>
<dbReference type="InterPro" id="IPR003661">
    <property type="entry name" value="HisK_dim/P_dom"/>
</dbReference>
<dbReference type="PANTHER" id="PTHR45569">
    <property type="entry name" value="SENSOR PROTEIN KDPD"/>
    <property type="match status" value="1"/>
</dbReference>
<dbReference type="InterPro" id="IPR029016">
    <property type="entry name" value="GAF-like_dom_sf"/>
</dbReference>
<feature type="transmembrane region" description="Helical" evidence="13">
    <location>
        <begin position="89"/>
        <end position="107"/>
    </location>
</feature>
<comment type="subcellular location">
    <subcellularLocation>
        <location evidence="2">Membrane</location>
        <topology evidence="2">Multi-pass membrane protein</topology>
    </subcellularLocation>
</comment>
<name>A0A127JVV5_9BURK</name>
<dbReference type="GO" id="GO:0005524">
    <property type="term" value="F:ATP binding"/>
    <property type="evidence" value="ECO:0007669"/>
    <property type="project" value="UniProtKB-KW"/>
</dbReference>
<evidence type="ECO:0000259" key="14">
    <source>
        <dbReference type="PROSITE" id="PS50109"/>
    </source>
</evidence>
<dbReference type="GO" id="GO:0000155">
    <property type="term" value="F:phosphorelay sensor kinase activity"/>
    <property type="evidence" value="ECO:0007669"/>
    <property type="project" value="InterPro"/>
</dbReference>
<evidence type="ECO:0000256" key="3">
    <source>
        <dbReference type="ARBA" id="ARBA00012438"/>
    </source>
</evidence>
<dbReference type="SUPFAM" id="SSF55874">
    <property type="entry name" value="ATPase domain of HSP90 chaperone/DNA topoisomerase II/histidine kinase"/>
    <property type="match status" value="1"/>
</dbReference>
<dbReference type="InterPro" id="IPR038318">
    <property type="entry name" value="KdpD_sf"/>
</dbReference>
<dbReference type="CDD" id="cd00075">
    <property type="entry name" value="HATPase"/>
    <property type="match status" value="1"/>
</dbReference>
<dbReference type="InterPro" id="IPR003594">
    <property type="entry name" value="HATPase_dom"/>
</dbReference>
<dbReference type="InterPro" id="IPR036097">
    <property type="entry name" value="HisK_dim/P_sf"/>
</dbReference>
<evidence type="ECO:0000256" key="1">
    <source>
        <dbReference type="ARBA" id="ARBA00000085"/>
    </source>
</evidence>
<reference evidence="15 16" key="1">
    <citation type="journal article" date="2014" name="Int. J. Syst. Evol. Microbiol.">
        <title>Ramlibacter solisilvae sp. nov., isolated from forest soil, and emended description of the genus Ramlibacter.</title>
        <authorList>
            <person name="Lee H.J."/>
            <person name="Lee S.H."/>
            <person name="Lee S.S."/>
            <person name="Lee J.S."/>
            <person name="Kim Y."/>
            <person name="Kim S.C."/>
            <person name="Jeon C.O."/>
        </authorList>
    </citation>
    <scope>NUCLEOTIDE SEQUENCE [LARGE SCALE GENOMIC DNA]</scope>
    <source>
        <strain evidence="15 16">5-10</strain>
    </source>
</reference>
<dbReference type="InterPro" id="IPR036890">
    <property type="entry name" value="HATPase_C_sf"/>
</dbReference>
<dbReference type="PANTHER" id="PTHR45569:SF1">
    <property type="entry name" value="SENSOR PROTEIN KDPD"/>
    <property type="match status" value="1"/>
</dbReference>
<dbReference type="Gene3D" id="3.30.565.10">
    <property type="entry name" value="Histidine kinase-like ATPase, C-terminal domain"/>
    <property type="match status" value="1"/>
</dbReference>
<dbReference type="Pfam" id="PF00512">
    <property type="entry name" value="HisKA"/>
    <property type="match status" value="1"/>
</dbReference>
<proteinExistence type="predicted"/>
<dbReference type="AlphaFoldDB" id="A0A127JVV5"/>